<dbReference type="KEGG" id="phn:PAEH1_09280"/>
<gene>
    <name evidence="1" type="ORF">PAEH1_09280</name>
</gene>
<dbReference type="InterPro" id="IPR003462">
    <property type="entry name" value="ODC_Mu_crystall"/>
</dbReference>
<dbReference type="AlphaFoldDB" id="A0A1U9K111"/>
<protein>
    <recommendedName>
        <fullName evidence="3">Ornithine cyclodeaminase</fullName>
    </recommendedName>
</protein>
<evidence type="ECO:0000313" key="2">
    <source>
        <dbReference type="Proteomes" id="UP000189369"/>
    </source>
</evidence>
<dbReference type="PANTHER" id="PTHR13812">
    <property type="entry name" value="KETIMINE REDUCTASE MU-CRYSTALLIN"/>
    <property type="match status" value="1"/>
</dbReference>
<sequence length="306" mass="33765">MKIINNAAVRKYVVPLQLERVLEQAYLSWAHGQVAMQPRFRTEVGDFRLVSMGAVLKELGYAGSKIYTSYQGKLCFKIMLFDAANGEALALLDSDELTPLRTAASSVLVARRYADPEAERLGVYGLGPLGLEHIKQFIQAFPIRQLYVCDPKVSVSKLKAVLAAQGIEVHQVESELLARSSQIIVTATRSTTPVFESLWVQNGTFVAAIGSCLAHAQELDPCLVDRAKKVVVEWPEQTLKDTGDLYLYKDKESLLSKIEGMVHTLKNDKAAYDPKSIVIYKAVGVALADIAAAGLAYEQYQSQFSY</sequence>
<accession>A0A1U9K111</accession>
<reference evidence="1 2" key="1">
    <citation type="submission" date="2017-01" db="EMBL/GenBank/DDBJ databases">
        <title>Complete Genome Sequence of Paenalcaligenes hominis, Isolated from a paraplegic Patient with neurogenic bladder.</title>
        <authorList>
            <person name="Mukhopadhyay R."/>
            <person name="Joaquin J."/>
            <person name="Hogue R."/>
            <person name="Kilaru A."/>
            <person name="Jospin G."/>
            <person name="Mars K."/>
            <person name="Eisen J.A."/>
            <person name="Chaturvedi V."/>
        </authorList>
    </citation>
    <scope>NUCLEOTIDE SEQUENCE [LARGE SCALE GENOMIC DNA]</scope>
    <source>
        <strain evidence="1 2">15S00501</strain>
    </source>
</reference>
<dbReference type="GO" id="GO:0005737">
    <property type="term" value="C:cytoplasm"/>
    <property type="evidence" value="ECO:0007669"/>
    <property type="project" value="TreeGrafter"/>
</dbReference>
<dbReference type="InterPro" id="IPR036291">
    <property type="entry name" value="NAD(P)-bd_dom_sf"/>
</dbReference>
<dbReference type="OrthoDB" id="5293744at2"/>
<dbReference type="InterPro" id="IPR023401">
    <property type="entry name" value="ODC_N"/>
</dbReference>
<dbReference type="Pfam" id="PF02423">
    <property type="entry name" value="OCD_Mu_crystall"/>
    <property type="match status" value="1"/>
</dbReference>
<dbReference type="PANTHER" id="PTHR13812:SF19">
    <property type="entry name" value="KETIMINE REDUCTASE MU-CRYSTALLIN"/>
    <property type="match status" value="1"/>
</dbReference>
<dbReference type="STRING" id="643674.PAEH1_09280"/>
<dbReference type="PIRSF" id="PIRSF001439">
    <property type="entry name" value="CryM"/>
    <property type="match status" value="1"/>
</dbReference>
<organism evidence="1 2">
    <name type="scientific">Paenalcaligenes hominis</name>
    <dbReference type="NCBI Taxonomy" id="643674"/>
    <lineage>
        <taxon>Bacteria</taxon>
        <taxon>Pseudomonadati</taxon>
        <taxon>Pseudomonadota</taxon>
        <taxon>Betaproteobacteria</taxon>
        <taxon>Burkholderiales</taxon>
        <taxon>Alcaligenaceae</taxon>
        <taxon>Paenalcaligenes</taxon>
    </lineage>
</organism>
<proteinExistence type="predicted"/>
<dbReference type="Proteomes" id="UP000189369">
    <property type="component" value="Chromosome"/>
</dbReference>
<dbReference type="SUPFAM" id="SSF51735">
    <property type="entry name" value="NAD(P)-binding Rossmann-fold domains"/>
    <property type="match status" value="1"/>
</dbReference>
<dbReference type="Gene3D" id="3.40.50.720">
    <property type="entry name" value="NAD(P)-binding Rossmann-like Domain"/>
    <property type="match status" value="1"/>
</dbReference>
<evidence type="ECO:0000313" key="1">
    <source>
        <dbReference type="EMBL" id="AQS51702.1"/>
    </source>
</evidence>
<evidence type="ECO:0008006" key="3">
    <source>
        <dbReference type="Google" id="ProtNLM"/>
    </source>
</evidence>
<dbReference type="EMBL" id="CP019697">
    <property type="protein sequence ID" value="AQS51702.1"/>
    <property type="molecule type" value="Genomic_DNA"/>
</dbReference>
<dbReference type="Gene3D" id="3.30.1780.10">
    <property type="entry name" value="ornithine cyclodeaminase, domain 1"/>
    <property type="match status" value="1"/>
</dbReference>
<name>A0A1U9K111_9BURK</name>